<sequence>MIFASQSADSVGRSSQDIDTFAKLAEGGFNRTFLITMHDGFEMVARIPYPVTVPKFYAIASEVATMRFLRSSGLPVPEVYDYSPSSDNAAKTEYIFMEFMRGTKLSDVWLELEEPDIVSVLRQLAQLESRMMSIPLPAGGSLYYTSDLEKVAGRTGIPLNDERFCVGPDARLHMWYGRRSQLDVDRGPYENAEAALVAAARKELAYLEQFGRPLLPFQRERREAYGYKEQSPSDHIKNLERYFLIASSLVPKNSALHHFCIRHPDLQPSNVIVSTSSDSNQLKIVGLLDWQHTSILPLFLLAGIPGRLQNDDDPVSQALIPPSLPANMDELDQSEQSHAMGLYHRRLVHFHYVKNTEEYNKLHHDALLDPVSMFICRLFDQAGAPWEGETHALKATLIEATEIWGRLAGEDVPCPVVFEPEDLRKTKELSAKLQVADENFEGCRSMVGFETETWVSNEHYAMAMALAELLKLRVLTEIPEEEVRAKTEANWFLNDMDEKDYK</sequence>
<proteinExistence type="predicted"/>
<dbReference type="OrthoDB" id="2831558at2759"/>
<reference evidence="1" key="1">
    <citation type="submission" date="2022-07" db="EMBL/GenBank/DDBJ databases">
        <title>Genome Sequence of Agrocybe chaxingu.</title>
        <authorList>
            <person name="Buettner E."/>
        </authorList>
    </citation>
    <scope>NUCLEOTIDE SEQUENCE</scope>
    <source>
        <strain evidence="1">MP-N11</strain>
    </source>
</reference>
<dbReference type="GO" id="GO:0005739">
    <property type="term" value="C:mitochondrion"/>
    <property type="evidence" value="ECO:0007669"/>
    <property type="project" value="TreeGrafter"/>
</dbReference>
<dbReference type="Gene3D" id="3.30.200.20">
    <property type="entry name" value="Phosphorylase Kinase, domain 1"/>
    <property type="match status" value="1"/>
</dbReference>
<dbReference type="SUPFAM" id="SSF56112">
    <property type="entry name" value="Protein kinase-like (PK-like)"/>
    <property type="match status" value="1"/>
</dbReference>
<dbReference type="EMBL" id="JANKHO010000628">
    <property type="protein sequence ID" value="KAJ3507755.1"/>
    <property type="molecule type" value="Genomic_DNA"/>
</dbReference>
<gene>
    <name evidence="1" type="ORF">NLJ89_g6126</name>
</gene>
<dbReference type="PANTHER" id="PTHR36091">
    <property type="entry name" value="ALTERED INHERITANCE OF MITOCHONDRIA PROTEIN 9, MITOCHONDRIAL"/>
    <property type="match status" value="1"/>
</dbReference>
<accession>A0A9W8MWB4</accession>
<evidence type="ECO:0000313" key="2">
    <source>
        <dbReference type="Proteomes" id="UP001148786"/>
    </source>
</evidence>
<dbReference type="InterPro" id="IPR051035">
    <property type="entry name" value="Mito_inheritance_9"/>
</dbReference>
<organism evidence="1 2">
    <name type="scientific">Agrocybe chaxingu</name>
    <dbReference type="NCBI Taxonomy" id="84603"/>
    <lineage>
        <taxon>Eukaryota</taxon>
        <taxon>Fungi</taxon>
        <taxon>Dikarya</taxon>
        <taxon>Basidiomycota</taxon>
        <taxon>Agaricomycotina</taxon>
        <taxon>Agaricomycetes</taxon>
        <taxon>Agaricomycetidae</taxon>
        <taxon>Agaricales</taxon>
        <taxon>Agaricineae</taxon>
        <taxon>Strophariaceae</taxon>
        <taxon>Agrocybe</taxon>
    </lineage>
</organism>
<keyword evidence="2" id="KW-1185">Reference proteome</keyword>
<evidence type="ECO:0008006" key="3">
    <source>
        <dbReference type="Google" id="ProtNLM"/>
    </source>
</evidence>
<protein>
    <recommendedName>
        <fullName evidence="3">Aminoglycoside phosphotransferase domain-containing protein</fullName>
    </recommendedName>
</protein>
<name>A0A9W8MWB4_9AGAR</name>
<dbReference type="PANTHER" id="PTHR36091:SF2">
    <property type="entry name" value="AMINOGLYCOSIDE PHOSPHOTRANSFERASE DOMAIN-CONTAINING PROTEIN"/>
    <property type="match status" value="1"/>
</dbReference>
<dbReference type="Proteomes" id="UP001148786">
    <property type="component" value="Unassembled WGS sequence"/>
</dbReference>
<evidence type="ECO:0000313" key="1">
    <source>
        <dbReference type="EMBL" id="KAJ3507755.1"/>
    </source>
</evidence>
<comment type="caution">
    <text evidence="1">The sequence shown here is derived from an EMBL/GenBank/DDBJ whole genome shotgun (WGS) entry which is preliminary data.</text>
</comment>
<dbReference type="InterPro" id="IPR011009">
    <property type="entry name" value="Kinase-like_dom_sf"/>
</dbReference>
<dbReference type="AlphaFoldDB" id="A0A9W8MWB4"/>